<evidence type="ECO:0000313" key="1">
    <source>
        <dbReference type="EMBL" id="GAD64754.1"/>
    </source>
</evidence>
<keyword evidence="2" id="KW-1185">Reference proteome</keyword>
<organism evidence="1 2">
    <name type="scientific">Aquipseudomonas alcaligenes (strain ATCC 14909 / DSM 50342 / CCUG 1425 / JCM 20561 / NBRC 14159 / NCIMB 9945 / NCTC 10367 / 1577)</name>
    <name type="common">Pseudomonas alcaligenes</name>
    <dbReference type="NCBI Taxonomy" id="1215092"/>
    <lineage>
        <taxon>Bacteria</taxon>
        <taxon>Pseudomonadati</taxon>
        <taxon>Pseudomonadota</taxon>
        <taxon>Gammaproteobacteria</taxon>
        <taxon>Pseudomonadales</taxon>
        <taxon>Pseudomonadaceae</taxon>
        <taxon>Aquipseudomonas</taxon>
    </lineage>
</organism>
<gene>
    <name evidence="1" type="ORF">PA6_047_00010</name>
</gene>
<dbReference type="AlphaFoldDB" id="U3B4F7"/>
<name>U3B4F7_AQUA1</name>
<reference evidence="1" key="1">
    <citation type="submission" date="2024-09" db="EMBL/GenBank/DDBJ databases">
        <title>Whole genome shotgun sequence of Pseudomonas alcaligenes NBRC 14159.</title>
        <authorList>
            <person name="Yoshida I."/>
            <person name="Hosoyama A."/>
            <person name="Tsuchikane K."/>
            <person name="Noguchi M."/>
            <person name="Hirakata S."/>
            <person name="Ando Y."/>
            <person name="Ohji S."/>
            <person name="Yamazoe A."/>
            <person name="Yamazaki S."/>
            <person name="Fujita N."/>
        </authorList>
    </citation>
    <scope>NUCLEOTIDE SEQUENCE</scope>
    <source>
        <strain evidence="1">NBRC 14159</strain>
    </source>
</reference>
<sequence length="274" mass="30634">MPEMRALLKSIAEKSGTAFGKWLLGECAISGISTTHVRELEAQLGTNHTLRNVLRSITQRVRDQIPGFPLARIAIAVRRAANPINPDVYTAERIQRSSQLIHALQQGLKLDIDALSTDERIGLLLMSAAYNGGLLDVAQLNAMLSTTPDSIEWVAGIPEISLPLSIRGNAVAEFRQWFPDPATLALLIRCVDDVQKSTGKLKRRNWHMRCVCAFLKKVEVPEQYHPENPSDLFDFLRMQMQLRLPQVLVNFACRKGFVSQSLRPSSWGNILRLG</sequence>
<dbReference type="EMBL" id="BATI01000047">
    <property type="protein sequence ID" value="GAD64754.1"/>
    <property type="molecule type" value="Genomic_DNA"/>
</dbReference>
<proteinExistence type="predicted"/>
<comment type="caution">
    <text evidence="1">The sequence shown here is derived from an EMBL/GenBank/DDBJ whole genome shotgun (WGS) entry which is preliminary data.</text>
</comment>
<dbReference type="Proteomes" id="UP000016560">
    <property type="component" value="Unassembled WGS sequence"/>
</dbReference>
<feature type="non-terminal residue" evidence="1">
    <location>
        <position position="274"/>
    </location>
</feature>
<protein>
    <submittedName>
        <fullName evidence="1">Uncharacterized protein</fullName>
    </submittedName>
</protein>
<dbReference type="eggNOG" id="COG0582">
    <property type="taxonomic scope" value="Bacteria"/>
</dbReference>
<accession>U3B4F7</accession>
<evidence type="ECO:0000313" key="2">
    <source>
        <dbReference type="Proteomes" id="UP000016560"/>
    </source>
</evidence>